<protein>
    <recommendedName>
        <fullName evidence="4">K Homology domain-containing protein</fullName>
    </recommendedName>
</protein>
<evidence type="ECO:0000313" key="6">
    <source>
        <dbReference type="Proteomes" id="UP000283509"/>
    </source>
</evidence>
<dbReference type="SMART" id="SM00322">
    <property type="entry name" value="KH"/>
    <property type="match status" value="1"/>
</dbReference>
<evidence type="ECO:0000256" key="1">
    <source>
        <dbReference type="PROSITE-ProRule" id="PRU00117"/>
    </source>
</evidence>
<dbReference type="InterPro" id="IPR036612">
    <property type="entry name" value="KH_dom_type_1_sf"/>
</dbReference>
<dbReference type="InterPro" id="IPR004088">
    <property type="entry name" value="KH_dom_type_1"/>
</dbReference>
<feature type="chain" id="PRO_5019503905" description="K Homology domain-containing protein" evidence="3">
    <location>
        <begin position="20"/>
        <end position="380"/>
    </location>
</feature>
<sequence length="380" mass="42613">MRPRSFWDILLVLTELVCSFVSRLWEAESASLRSAPAVPRVVCEGAVPQVLSVGTEDSYSVASPCSSETSADSSSDDEASESSVDSQASSDLEDDEAFATHMYKPALYVVDRRRFLQQAAKATEKYGVKLVRPHAGNLVEPFLVKGKQEAARAFIQHMRGSRQRPLMTRPRHRARALRQGHRQGRRPPQVHHREVRSAGKSESVRGAIRELEELVQQDLLKRRVVLPVNILPEDIGFAIGKSGCHAAQIQQEFGVRLRTHSREHPQSPLVVEGPLDAAEKAVASIKLHVAERRRLNEAYAEERRRREELRGTIPVCILVTGLKEDARAAVAELEFMAKLKLHVLVHVLVPLRIKPEDHILVLGPEGCRAAWLEREYAVRF</sequence>
<organism evidence="5 6">
    <name type="scientific">Penaeus vannamei</name>
    <name type="common">Whiteleg shrimp</name>
    <name type="synonym">Litopenaeus vannamei</name>
    <dbReference type="NCBI Taxonomy" id="6689"/>
    <lineage>
        <taxon>Eukaryota</taxon>
        <taxon>Metazoa</taxon>
        <taxon>Ecdysozoa</taxon>
        <taxon>Arthropoda</taxon>
        <taxon>Crustacea</taxon>
        <taxon>Multicrustacea</taxon>
        <taxon>Malacostraca</taxon>
        <taxon>Eumalacostraca</taxon>
        <taxon>Eucarida</taxon>
        <taxon>Decapoda</taxon>
        <taxon>Dendrobranchiata</taxon>
        <taxon>Penaeoidea</taxon>
        <taxon>Penaeidae</taxon>
        <taxon>Penaeus</taxon>
    </lineage>
</organism>
<dbReference type="Pfam" id="PF00013">
    <property type="entry name" value="KH_1"/>
    <property type="match status" value="1"/>
</dbReference>
<dbReference type="SUPFAM" id="SSF54791">
    <property type="entry name" value="Eukaryotic type KH-domain (KH-domain type I)"/>
    <property type="match status" value="1"/>
</dbReference>
<dbReference type="Proteomes" id="UP000283509">
    <property type="component" value="Unassembled WGS sequence"/>
</dbReference>
<feature type="compositionally biased region" description="Basic residues" evidence="2">
    <location>
        <begin position="177"/>
        <end position="190"/>
    </location>
</feature>
<dbReference type="Gene3D" id="3.30.1370.10">
    <property type="entry name" value="K Homology domain, type 1"/>
    <property type="match status" value="1"/>
</dbReference>
<reference evidence="5 6" key="2">
    <citation type="submission" date="2019-01" db="EMBL/GenBank/DDBJ databases">
        <title>The decoding of complex shrimp genome reveals the adaptation for benthos swimmer, frequently molting mechanism and breeding impact on genome.</title>
        <authorList>
            <person name="Sun Y."/>
            <person name="Gao Y."/>
            <person name="Yu Y."/>
        </authorList>
    </citation>
    <scope>NUCLEOTIDE SEQUENCE [LARGE SCALE GENOMIC DNA]</scope>
    <source>
        <tissue evidence="5">Muscle</tissue>
    </source>
</reference>
<evidence type="ECO:0000313" key="5">
    <source>
        <dbReference type="EMBL" id="ROT84353.1"/>
    </source>
</evidence>
<dbReference type="GO" id="GO:0003723">
    <property type="term" value="F:RNA binding"/>
    <property type="evidence" value="ECO:0007669"/>
    <property type="project" value="UniProtKB-UniRule"/>
</dbReference>
<feature type="region of interest" description="Disordered" evidence="2">
    <location>
        <begin position="59"/>
        <end position="95"/>
    </location>
</feature>
<dbReference type="AlphaFoldDB" id="A0A423U6M0"/>
<dbReference type="InterPro" id="IPR004087">
    <property type="entry name" value="KH_dom"/>
</dbReference>
<keyword evidence="1" id="KW-0694">RNA-binding</keyword>
<dbReference type="PROSITE" id="PS50084">
    <property type="entry name" value="KH_TYPE_1"/>
    <property type="match status" value="1"/>
</dbReference>
<feature type="domain" description="K Homology" evidence="4">
    <location>
        <begin position="218"/>
        <end position="290"/>
    </location>
</feature>
<gene>
    <name evidence="5" type="ORF">C7M84_022460</name>
</gene>
<reference evidence="5 6" key="1">
    <citation type="submission" date="2018-04" db="EMBL/GenBank/DDBJ databases">
        <authorList>
            <person name="Zhang X."/>
            <person name="Yuan J."/>
            <person name="Li F."/>
            <person name="Xiang J."/>
        </authorList>
    </citation>
    <scope>NUCLEOTIDE SEQUENCE [LARGE SCALE GENOMIC DNA]</scope>
    <source>
        <tissue evidence="5">Muscle</tissue>
    </source>
</reference>
<proteinExistence type="predicted"/>
<comment type="caution">
    <text evidence="5">The sequence shown here is derived from an EMBL/GenBank/DDBJ whole genome shotgun (WGS) entry which is preliminary data.</text>
</comment>
<feature type="compositionally biased region" description="Basic and acidic residues" evidence="2">
    <location>
        <begin position="191"/>
        <end position="201"/>
    </location>
</feature>
<evidence type="ECO:0000256" key="3">
    <source>
        <dbReference type="SAM" id="SignalP"/>
    </source>
</evidence>
<evidence type="ECO:0000259" key="4">
    <source>
        <dbReference type="SMART" id="SM00322"/>
    </source>
</evidence>
<accession>A0A423U6M0</accession>
<feature type="compositionally biased region" description="Low complexity" evidence="2">
    <location>
        <begin position="62"/>
        <end position="73"/>
    </location>
</feature>
<feature type="compositionally biased region" description="Low complexity" evidence="2">
    <location>
        <begin position="81"/>
        <end position="90"/>
    </location>
</feature>
<feature type="signal peptide" evidence="3">
    <location>
        <begin position="1"/>
        <end position="19"/>
    </location>
</feature>
<dbReference type="GO" id="GO:0010468">
    <property type="term" value="P:regulation of gene expression"/>
    <property type="evidence" value="ECO:0007669"/>
    <property type="project" value="UniProtKB-ARBA"/>
</dbReference>
<keyword evidence="6" id="KW-1185">Reference proteome</keyword>
<feature type="region of interest" description="Disordered" evidence="2">
    <location>
        <begin position="177"/>
        <end position="201"/>
    </location>
</feature>
<name>A0A423U6M0_PENVA</name>
<keyword evidence="3" id="KW-0732">Signal</keyword>
<dbReference type="EMBL" id="QCYY01000557">
    <property type="protein sequence ID" value="ROT84353.1"/>
    <property type="molecule type" value="Genomic_DNA"/>
</dbReference>
<evidence type="ECO:0000256" key="2">
    <source>
        <dbReference type="SAM" id="MobiDB-lite"/>
    </source>
</evidence>